<dbReference type="GO" id="GO:0045892">
    <property type="term" value="P:negative regulation of DNA-templated transcription"/>
    <property type="evidence" value="ECO:0007669"/>
    <property type="project" value="InterPro"/>
</dbReference>
<keyword evidence="6" id="KW-1185">Reference proteome</keyword>
<comment type="similarity">
    <text evidence="1">Belongs to the BlaI transcriptional regulatory family.</text>
</comment>
<dbReference type="Gene3D" id="1.10.10.10">
    <property type="entry name" value="Winged helix-like DNA-binding domain superfamily/Winged helix DNA-binding domain"/>
    <property type="match status" value="1"/>
</dbReference>
<dbReference type="PIRSF" id="PIRSF019455">
    <property type="entry name" value="CopR_AtkY"/>
    <property type="match status" value="1"/>
</dbReference>
<dbReference type="Pfam" id="PF03965">
    <property type="entry name" value="Penicillinase_R"/>
    <property type="match status" value="1"/>
</dbReference>
<dbReference type="eggNOG" id="COG3682">
    <property type="taxonomic scope" value="Bacteria"/>
</dbReference>
<dbReference type="InterPro" id="IPR036390">
    <property type="entry name" value="WH_DNA-bd_sf"/>
</dbReference>
<dbReference type="InterPro" id="IPR005650">
    <property type="entry name" value="BlaI_family"/>
</dbReference>
<comment type="caution">
    <text evidence="5">The sequence shown here is derived from an EMBL/GenBank/DDBJ whole genome shotgun (WGS) entry which is preliminary data.</text>
</comment>
<reference evidence="5 6" key="1">
    <citation type="journal article" date="2015" name="Stand. Genomic Sci.">
        <title>Genomic information of the arsenic-resistant bacterium Lysobacter arseniciresistens type strain ZS79(T) and comparison of Lysobacter draft genomes.</title>
        <authorList>
            <person name="Liu L."/>
            <person name="Zhang S."/>
            <person name="Luo M."/>
            <person name="Wang G."/>
        </authorList>
    </citation>
    <scope>NUCLEOTIDE SEQUENCE [LARGE SCALE GENOMIC DNA]</scope>
    <source>
        <strain evidence="5 6">ZS79</strain>
    </source>
</reference>
<name>A0A0A0EYS5_9GAMM</name>
<proteinExistence type="inferred from homology"/>
<evidence type="ECO:0000313" key="5">
    <source>
        <dbReference type="EMBL" id="KGM55704.1"/>
    </source>
</evidence>
<evidence type="ECO:0000256" key="3">
    <source>
        <dbReference type="ARBA" id="ARBA00023125"/>
    </source>
</evidence>
<sequence length="123" mass="14096">MQISEAESVVMDVLWERQPLAAEDVVAALAGTRDWQEPTIKTLLNRLLKKGAIAAEKDGRRYLYSPVLRREDWVLDESESLVERLFGGRVAPLVAHFSQHRKLSERDIAELRRLLEEIDDGSR</sequence>
<keyword evidence="3" id="KW-0238">DNA-binding</keyword>
<keyword evidence="4" id="KW-0804">Transcription</keyword>
<dbReference type="RefSeq" id="WP_036211385.1">
    <property type="nucleotide sequence ID" value="NZ_AVPT01000017.1"/>
</dbReference>
<keyword evidence="2" id="KW-0805">Transcription regulation</keyword>
<dbReference type="EMBL" id="AVPT01000017">
    <property type="protein sequence ID" value="KGM55704.1"/>
    <property type="molecule type" value="Genomic_DNA"/>
</dbReference>
<dbReference type="STRING" id="913325.N799_06370"/>
<dbReference type="AlphaFoldDB" id="A0A0A0EYS5"/>
<dbReference type="InterPro" id="IPR036388">
    <property type="entry name" value="WH-like_DNA-bd_sf"/>
</dbReference>
<dbReference type="Gene3D" id="1.10.4040.10">
    <property type="entry name" value="Penicillinase repressor domain"/>
    <property type="match status" value="1"/>
</dbReference>
<evidence type="ECO:0000256" key="1">
    <source>
        <dbReference type="ARBA" id="ARBA00011046"/>
    </source>
</evidence>
<dbReference type="SUPFAM" id="SSF46785">
    <property type="entry name" value="Winged helix' DNA-binding domain"/>
    <property type="match status" value="1"/>
</dbReference>
<dbReference type="Proteomes" id="UP000029989">
    <property type="component" value="Unassembled WGS sequence"/>
</dbReference>
<dbReference type="GO" id="GO:0003677">
    <property type="term" value="F:DNA binding"/>
    <property type="evidence" value="ECO:0007669"/>
    <property type="project" value="UniProtKB-KW"/>
</dbReference>
<evidence type="ECO:0000256" key="4">
    <source>
        <dbReference type="ARBA" id="ARBA00023163"/>
    </source>
</evidence>
<gene>
    <name evidence="5" type="ORF">N799_06370</name>
</gene>
<accession>A0A0A0EYS5</accession>
<protein>
    <submittedName>
        <fullName evidence="5">Beta-lactamase</fullName>
    </submittedName>
</protein>
<organism evidence="5 6">
    <name type="scientific">Lysobacter arseniciresistens ZS79</name>
    <dbReference type="NCBI Taxonomy" id="913325"/>
    <lineage>
        <taxon>Bacteria</taxon>
        <taxon>Pseudomonadati</taxon>
        <taxon>Pseudomonadota</taxon>
        <taxon>Gammaproteobacteria</taxon>
        <taxon>Lysobacterales</taxon>
        <taxon>Lysobacteraceae</taxon>
        <taxon>Novilysobacter</taxon>
    </lineage>
</organism>
<evidence type="ECO:0000256" key="2">
    <source>
        <dbReference type="ARBA" id="ARBA00023015"/>
    </source>
</evidence>
<evidence type="ECO:0000313" key="6">
    <source>
        <dbReference type="Proteomes" id="UP000029989"/>
    </source>
</evidence>
<dbReference type="OrthoDB" id="279010at2"/>